<keyword evidence="1" id="KW-0269">Exonuclease</keyword>
<dbReference type="AlphaFoldDB" id="A0A542SME6"/>
<dbReference type="InterPro" id="IPR036397">
    <property type="entry name" value="RNaseH_sf"/>
</dbReference>
<evidence type="ECO:0000256" key="2">
    <source>
        <dbReference type="SAM" id="MobiDB-lite"/>
    </source>
</evidence>
<dbReference type="Pfam" id="PF01541">
    <property type="entry name" value="GIY-YIG"/>
    <property type="match status" value="1"/>
</dbReference>
<dbReference type="PANTHER" id="PTHR30562:SF1">
    <property type="entry name" value="UVRABC SYSTEM PROTEIN C"/>
    <property type="match status" value="1"/>
</dbReference>
<dbReference type="EMBL" id="VFNV01000001">
    <property type="protein sequence ID" value="TQK75801.1"/>
    <property type="molecule type" value="Genomic_DNA"/>
</dbReference>
<dbReference type="SMART" id="SM00465">
    <property type="entry name" value="GIYc"/>
    <property type="match status" value="1"/>
</dbReference>
<dbReference type="Proteomes" id="UP000316181">
    <property type="component" value="Unassembled WGS sequence"/>
</dbReference>
<dbReference type="SUPFAM" id="SSF53098">
    <property type="entry name" value="Ribonuclease H-like"/>
    <property type="match status" value="1"/>
</dbReference>
<dbReference type="Pfam" id="PF00929">
    <property type="entry name" value="RNase_T"/>
    <property type="match status" value="1"/>
</dbReference>
<dbReference type="CDD" id="cd10434">
    <property type="entry name" value="GIY-YIG_UvrC_Cho"/>
    <property type="match status" value="1"/>
</dbReference>
<keyword evidence="1" id="KW-0378">Hydrolase</keyword>
<keyword evidence="5" id="KW-1185">Reference proteome</keyword>
<dbReference type="InterPro" id="IPR006054">
    <property type="entry name" value="DnaQ"/>
</dbReference>
<dbReference type="NCBIfam" id="NF005905">
    <property type="entry name" value="PRK07883.1-3"/>
    <property type="match status" value="1"/>
</dbReference>
<name>A0A542SME6_9MICO</name>
<reference evidence="4 5" key="1">
    <citation type="submission" date="2019-06" db="EMBL/GenBank/DDBJ databases">
        <title>Sequencing the genomes of 1000 actinobacteria strains.</title>
        <authorList>
            <person name="Klenk H.-P."/>
        </authorList>
    </citation>
    <scope>NUCLEOTIDE SEQUENCE [LARGE SCALE GENOMIC DNA]</scope>
    <source>
        <strain evidence="4 5">DSM 10596</strain>
    </source>
</reference>
<gene>
    <name evidence="4" type="ORF">FB389_0436</name>
</gene>
<proteinExistence type="predicted"/>
<dbReference type="GO" id="GO:0006289">
    <property type="term" value="P:nucleotide-excision repair"/>
    <property type="evidence" value="ECO:0007669"/>
    <property type="project" value="InterPro"/>
</dbReference>
<dbReference type="FunFam" id="3.30.420.10:FF:000045">
    <property type="entry name" value="3'-5' exonuclease DinG"/>
    <property type="match status" value="1"/>
</dbReference>
<dbReference type="PROSITE" id="PS50164">
    <property type="entry name" value="GIY_YIG"/>
    <property type="match status" value="1"/>
</dbReference>
<dbReference type="InterPro" id="IPR000305">
    <property type="entry name" value="GIY-YIG_endonuc"/>
</dbReference>
<dbReference type="InterPro" id="IPR013520">
    <property type="entry name" value="Ribonucl_H"/>
</dbReference>
<evidence type="ECO:0000313" key="5">
    <source>
        <dbReference type="Proteomes" id="UP000316181"/>
    </source>
</evidence>
<feature type="domain" description="GIY-YIG" evidence="3">
    <location>
        <begin position="227"/>
        <end position="305"/>
    </location>
</feature>
<dbReference type="OrthoDB" id="9803913at2"/>
<dbReference type="InterPro" id="IPR047296">
    <property type="entry name" value="GIY-YIG_UvrC_Cho"/>
</dbReference>
<dbReference type="SMART" id="SM00479">
    <property type="entry name" value="EXOIII"/>
    <property type="match status" value="1"/>
</dbReference>
<dbReference type="Gene3D" id="3.30.420.10">
    <property type="entry name" value="Ribonuclease H-like superfamily/Ribonuclease H"/>
    <property type="match status" value="1"/>
</dbReference>
<dbReference type="GO" id="GO:0004527">
    <property type="term" value="F:exonuclease activity"/>
    <property type="evidence" value="ECO:0007669"/>
    <property type="project" value="UniProtKB-KW"/>
</dbReference>
<dbReference type="CDD" id="cd06127">
    <property type="entry name" value="DEDDh"/>
    <property type="match status" value="1"/>
</dbReference>
<organism evidence="4 5">
    <name type="scientific">Rarobacter incanus</name>
    <dbReference type="NCBI Taxonomy" id="153494"/>
    <lineage>
        <taxon>Bacteria</taxon>
        <taxon>Bacillati</taxon>
        <taxon>Actinomycetota</taxon>
        <taxon>Actinomycetes</taxon>
        <taxon>Micrococcales</taxon>
        <taxon>Rarobacteraceae</taxon>
        <taxon>Rarobacter</taxon>
    </lineage>
</organism>
<dbReference type="SUPFAM" id="SSF82771">
    <property type="entry name" value="GIY-YIG endonuclease"/>
    <property type="match status" value="1"/>
</dbReference>
<evidence type="ECO:0000259" key="3">
    <source>
        <dbReference type="PROSITE" id="PS50164"/>
    </source>
</evidence>
<dbReference type="GO" id="GO:0009380">
    <property type="term" value="C:excinuclease repair complex"/>
    <property type="evidence" value="ECO:0007669"/>
    <property type="project" value="TreeGrafter"/>
</dbReference>
<dbReference type="InterPro" id="IPR012337">
    <property type="entry name" value="RNaseH-like_sf"/>
</dbReference>
<dbReference type="NCBIfam" id="NF005907">
    <property type="entry name" value="PRK07883.1-5"/>
    <property type="match status" value="1"/>
</dbReference>
<accession>A0A542SME6</accession>
<dbReference type="GO" id="GO:0006260">
    <property type="term" value="P:DNA replication"/>
    <property type="evidence" value="ECO:0007669"/>
    <property type="project" value="InterPro"/>
</dbReference>
<dbReference type="InterPro" id="IPR036876">
    <property type="entry name" value="UVR_dom_sf"/>
</dbReference>
<dbReference type="GO" id="GO:0003887">
    <property type="term" value="F:DNA-directed DNA polymerase activity"/>
    <property type="evidence" value="ECO:0007669"/>
    <property type="project" value="InterPro"/>
</dbReference>
<keyword evidence="1" id="KW-0540">Nuclease</keyword>
<feature type="region of interest" description="Disordered" evidence="2">
    <location>
        <begin position="301"/>
        <end position="335"/>
    </location>
</feature>
<dbReference type="NCBIfam" id="TIGR00573">
    <property type="entry name" value="dnaq"/>
    <property type="match status" value="1"/>
</dbReference>
<dbReference type="GO" id="GO:0003677">
    <property type="term" value="F:DNA binding"/>
    <property type="evidence" value="ECO:0007669"/>
    <property type="project" value="InterPro"/>
</dbReference>
<dbReference type="PANTHER" id="PTHR30562">
    <property type="entry name" value="UVRC/OXIDOREDUCTASE"/>
    <property type="match status" value="1"/>
</dbReference>
<dbReference type="Gene3D" id="3.40.1440.10">
    <property type="entry name" value="GIY-YIG endonuclease"/>
    <property type="match status" value="1"/>
</dbReference>
<comment type="caution">
    <text evidence="4">The sequence shown here is derived from an EMBL/GenBank/DDBJ whole genome shotgun (WGS) entry which is preliminary data.</text>
</comment>
<evidence type="ECO:0000256" key="1">
    <source>
        <dbReference type="ARBA" id="ARBA00022839"/>
    </source>
</evidence>
<dbReference type="InterPro" id="IPR035901">
    <property type="entry name" value="GIY-YIG_endonuc_sf"/>
</dbReference>
<dbReference type="RefSeq" id="WP_142111155.1">
    <property type="nucleotide sequence ID" value="NZ_BAAATB010000008.1"/>
</dbReference>
<evidence type="ECO:0000313" key="4">
    <source>
        <dbReference type="EMBL" id="TQK75801.1"/>
    </source>
</evidence>
<protein>
    <submittedName>
        <fullName evidence="4">DNA polymerase-3 subunit epsilon</fullName>
    </submittedName>
</protein>
<dbReference type="InterPro" id="IPR050066">
    <property type="entry name" value="UvrABC_protein_C"/>
</dbReference>
<sequence length="548" mass="59803">MILAAHDSAQGVQATFDDFGEPLHQTTFVVVDLETTGSKPGSAAITEIGAVKVRGGEVIGEFQTLVDAGLDIPPFIRHLTGITPDMLVGQPGPGEVIASFIEFLGDAVIVAHNAPFDVGFLRHCATEHGYPWPRSLVVDTVKLARAVVPKGEVPNHKLSTLAQHFGARVTPDHRALSDARATVDVLHALLERHAARGVLYRDDLRTACDPIPEDVRRRHTLADNLTRGPGAYMFVGSDNRVLYVGKSTNVRTRVRSYFTAAEKRARMQEMTRLTVRVTDVPCATALEAEVRELRLIEQHSPPYNRRSKRQRSRSWISLSPGPNPRLVTRRRSPASDAAIGPLTTKQSSIVKEFLEFVYPIRTCTKTLPATPRPGATACVRLDMQQCPGPCVAYSPDHEDAVARVGSVLAGDVTEFVHRCTTRMRELSAAQRYEAAAYVRDGIDAVTHGVETALRLRDLRRRGALVLISRGAGDATALDLIVRGRHCASMLATGPHIEPAISALLATADRGYDQDSSAEEQLVIAAWIDRADVDVRQVHADDSLSPHRG</sequence>
<dbReference type="SUPFAM" id="SSF46600">
    <property type="entry name" value="C-terminal UvrC-binding domain of UvrB"/>
    <property type="match status" value="1"/>
</dbReference>